<dbReference type="Proteomes" id="UP000643610">
    <property type="component" value="Unassembled WGS sequence"/>
</dbReference>
<comment type="caution">
    <text evidence="1">The sequence shown here is derived from an EMBL/GenBank/DDBJ whole genome shotgun (WGS) entry which is preliminary data.</text>
</comment>
<dbReference type="RefSeq" id="WP_186892228.1">
    <property type="nucleotide sequence ID" value="NZ_JACOFU010000008.1"/>
</dbReference>
<reference evidence="1 2" key="1">
    <citation type="submission" date="2020-08" db="EMBL/GenBank/DDBJ databases">
        <title>Novel species isolated from subtropical streams in China.</title>
        <authorList>
            <person name="Lu H."/>
        </authorList>
    </citation>
    <scope>NUCLEOTIDE SEQUENCE [LARGE SCALE GENOMIC DNA]</scope>
    <source>
        <strain evidence="1 2">KCTC 52442</strain>
    </source>
</reference>
<name>A0ABR6XUP3_9BURK</name>
<keyword evidence="2" id="KW-1185">Reference proteome</keyword>
<protein>
    <recommendedName>
        <fullName evidence="3">Cthe-2314-like HEPN domain-containing protein</fullName>
    </recommendedName>
</protein>
<evidence type="ECO:0008006" key="3">
    <source>
        <dbReference type="Google" id="ProtNLM"/>
    </source>
</evidence>
<dbReference type="EMBL" id="JACOFU010000008">
    <property type="protein sequence ID" value="MBC3833179.1"/>
    <property type="molecule type" value="Genomic_DNA"/>
</dbReference>
<evidence type="ECO:0000313" key="2">
    <source>
        <dbReference type="Proteomes" id="UP000643610"/>
    </source>
</evidence>
<sequence>MKTVNSITWSDEKLRSNVERLRGSQIAAEIGESIRSINQRNLFLHYHFSQISDLLMSKDEIHQTIQMNRQIRLVARKPEEVIDFYSHRNICSDIGANIYGFIQSKHAVVDMLCYVICLALDYKPGKSEFRNFDFTKKMLKGTDSTKLLKNELDKICGDHNFDYLKELTNTAKHQRLVKITFDDASNSPQFEAFNDFPKRDVLKFLDQIHDSNGKKVINVLKELDHLIPNIS</sequence>
<organism evidence="1 2">
    <name type="scientific">Undibacterium amnicola</name>
    <dbReference type="NCBI Taxonomy" id="1834038"/>
    <lineage>
        <taxon>Bacteria</taxon>
        <taxon>Pseudomonadati</taxon>
        <taxon>Pseudomonadota</taxon>
        <taxon>Betaproteobacteria</taxon>
        <taxon>Burkholderiales</taxon>
        <taxon>Oxalobacteraceae</taxon>
        <taxon>Undibacterium</taxon>
    </lineage>
</organism>
<gene>
    <name evidence="1" type="ORF">H8K33_16845</name>
</gene>
<proteinExistence type="predicted"/>
<accession>A0ABR6XUP3</accession>
<evidence type="ECO:0000313" key="1">
    <source>
        <dbReference type="EMBL" id="MBC3833179.1"/>
    </source>
</evidence>